<dbReference type="OrthoDB" id="10266771at2759"/>
<dbReference type="PANTHER" id="PTHR14969">
    <property type="entry name" value="SPHINGOSINE-1-PHOSPHATE PHOSPHOHYDROLASE"/>
    <property type="match status" value="1"/>
</dbReference>
<keyword evidence="3" id="KW-1185">Reference proteome</keyword>
<keyword evidence="1" id="KW-0812">Transmembrane</keyword>
<dbReference type="SMART" id="SM00014">
    <property type="entry name" value="acidPPc"/>
    <property type="match status" value="1"/>
</dbReference>
<evidence type="ECO:0000313" key="4">
    <source>
        <dbReference type="RefSeq" id="XP_026286568.1"/>
    </source>
</evidence>
<name>A0A6J1T043_FRAOC</name>
<proteinExistence type="predicted"/>
<dbReference type="InterPro" id="IPR000326">
    <property type="entry name" value="PAP2/HPO"/>
</dbReference>
<evidence type="ECO:0000313" key="3">
    <source>
        <dbReference type="Proteomes" id="UP000504606"/>
    </source>
</evidence>
<dbReference type="Proteomes" id="UP000504606">
    <property type="component" value="Unplaced"/>
</dbReference>
<feature type="transmembrane region" description="Helical" evidence="1">
    <location>
        <begin position="51"/>
        <end position="71"/>
    </location>
</feature>
<organism evidence="3 4">
    <name type="scientific">Frankliniella occidentalis</name>
    <name type="common">Western flower thrips</name>
    <name type="synonym">Euthrips occidentalis</name>
    <dbReference type="NCBI Taxonomy" id="133901"/>
    <lineage>
        <taxon>Eukaryota</taxon>
        <taxon>Metazoa</taxon>
        <taxon>Ecdysozoa</taxon>
        <taxon>Arthropoda</taxon>
        <taxon>Hexapoda</taxon>
        <taxon>Insecta</taxon>
        <taxon>Pterygota</taxon>
        <taxon>Neoptera</taxon>
        <taxon>Paraneoptera</taxon>
        <taxon>Thysanoptera</taxon>
        <taxon>Terebrantia</taxon>
        <taxon>Thripoidea</taxon>
        <taxon>Thripidae</taxon>
        <taxon>Frankliniella</taxon>
    </lineage>
</organism>
<evidence type="ECO:0000256" key="1">
    <source>
        <dbReference type="SAM" id="Phobius"/>
    </source>
</evidence>
<dbReference type="InterPro" id="IPR036938">
    <property type="entry name" value="PAP2/HPO_sf"/>
</dbReference>
<feature type="domain" description="Phosphatidic acid phosphatase type 2/haloperoxidase" evidence="2">
    <location>
        <begin position="78"/>
        <end position="190"/>
    </location>
</feature>
<dbReference type="RefSeq" id="XP_026286568.1">
    <property type="nucleotide sequence ID" value="XM_026430783.2"/>
</dbReference>
<feature type="transmembrane region" description="Helical" evidence="1">
    <location>
        <begin position="172"/>
        <end position="194"/>
    </location>
</feature>
<protein>
    <submittedName>
        <fullName evidence="4">Polyisoprenoid diphosphate/phosphate phosphohydrolase PLPP6</fullName>
    </submittedName>
</protein>
<dbReference type="PANTHER" id="PTHR14969:SF13">
    <property type="entry name" value="AT30094P"/>
    <property type="match status" value="1"/>
</dbReference>
<reference evidence="4" key="1">
    <citation type="submission" date="2025-08" db="UniProtKB">
        <authorList>
            <consortium name="RefSeq"/>
        </authorList>
    </citation>
    <scope>IDENTIFICATION</scope>
    <source>
        <tissue evidence="4">Whole organism</tissue>
    </source>
</reference>
<dbReference type="Pfam" id="PF01569">
    <property type="entry name" value="PAP2"/>
    <property type="match status" value="1"/>
</dbReference>
<dbReference type="CDD" id="cd03391">
    <property type="entry name" value="PAP2_containing_2_like"/>
    <property type="match status" value="1"/>
</dbReference>
<sequence>MGKKSGDVSDKREIPQSLQALLQVDVLVTDKICNIFEKVVGRKWHTYYKGLEISCHGIPWLAGWLAFIWLWNSPSLYQMQVNFYLGLLVDIVIVALLKAITRRRRPRANQNDMFATISVDKFSFPSGHATRACYIAHFFARVYGVSDLLALPLILWAAAVSLSRLLLRRHHVLDVTAGIAVGILESLFISYIWFNQEHCVWILSLITDEKLDGGDYHV</sequence>
<keyword evidence="1" id="KW-1133">Transmembrane helix</keyword>
<keyword evidence="1" id="KW-0472">Membrane</keyword>
<dbReference type="AlphaFoldDB" id="A0A6J1T043"/>
<dbReference type="Gene3D" id="1.20.144.10">
    <property type="entry name" value="Phosphatidic acid phosphatase type 2/haloperoxidase"/>
    <property type="match status" value="1"/>
</dbReference>
<accession>A0A6J1T043</accession>
<feature type="transmembrane region" description="Helical" evidence="1">
    <location>
        <begin position="149"/>
        <end position="167"/>
    </location>
</feature>
<dbReference type="GeneID" id="113212174"/>
<gene>
    <name evidence="4" type="primary">LOC113212174</name>
</gene>
<evidence type="ECO:0000259" key="2">
    <source>
        <dbReference type="SMART" id="SM00014"/>
    </source>
</evidence>
<dbReference type="KEGG" id="foc:113212174"/>
<dbReference type="SUPFAM" id="SSF48317">
    <property type="entry name" value="Acid phosphatase/Vanadium-dependent haloperoxidase"/>
    <property type="match status" value="1"/>
</dbReference>
<feature type="transmembrane region" description="Helical" evidence="1">
    <location>
        <begin position="83"/>
        <end position="101"/>
    </location>
</feature>
<dbReference type="GO" id="GO:0042392">
    <property type="term" value="F:sphingosine-1-phosphate phosphatase activity"/>
    <property type="evidence" value="ECO:0007669"/>
    <property type="project" value="TreeGrafter"/>
</dbReference>